<protein>
    <submittedName>
        <fullName evidence="2">Uncharacterized protein</fullName>
    </submittedName>
</protein>
<accession>A0A4Z2FEU1</accession>
<dbReference type="EMBL" id="SRLO01001323">
    <property type="protein sequence ID" value="TNN38932.1"/>
    <property type="molecule type" value="Genomic_DNA"/>
</dbReference>
<reference evidence="2 3" key="1">
    <citation type="submission" date="2019-03" db="EMBL/GenBank/DDBJ databases">
        <title>First draft genome of Liparis tanakae, snailfish: a comprehensive survey of snailfish specific genes.</title>
        <authorList>
            <person name="Kim W."/>
            <person name="Song I."/>
            <person name="Jeong J.-H."/>
            <person name="Kim D."/>
            <person name="Kim S."/>
            <person name="Ryu S."/>
            <person name="Song J.Y."/>
            <person name="Lee S.K."/>
        </authorList>
    </citation>
    <scope>NUCLEOTIDE SEQUENCE [LARGE SCALE GENOMIC DNA]</scope>
    <source>
        <tissue evidence="2">Muscle</tissue>
    </source>
</reference>
<dbReference type="AlphaFoldDB" id="A0A4Z2FEU1"/>
<sequence length="154" mass="16896">MLTWTRWVRCPSSRSVSVTQRVCSVPSGCSSLASDPPPSFTSSQSDRILRTKEFELSPKKVVKRPPAGELQSALKCCCLPVCQAGDALVVARQEENSFPEYSGGCVGDVLRHQGRQVERLPHPLAERNARKRSRDADRLRHTASISQPPLGSAL</sequence>
<evidence type="ECO:0000313" key="3">
    <source>
        <dbReference type="Proteomes" id="UP000314294"/>
    </source>
</evidence>
<feature type="compositionally biased region" description="Polar residues" evidence="1">
    <location>
        <begin position="143"/>
        <end position="154"/>
    </location>
</feature>
<comment type="caution">
    <text evidence="2">The sequence shown here is derived from an EMBL/GenBank/DDBJ whole genome shotgun (WGS) entry which is preliminary data.</text>
</comment>
<feature type="compositionally biased region" description="Basic and acidic residues" evidence="1">
    <location>
        <begin position="122"/>
        <end position="140"/>
    </location>
</feature>
<dbReference type="Proteomes" id="UP000314294">
    <property type="component" value="Unassembled WGS sequence"/>
</dbReference>
<organism evidence="2 3">
    <name type="scientific">Liparis tanakae</name>
    <name type="common">Tanaka's snailfish</name>
    <dbReference type="NCBI Taxonomy" id="230148"/>
    <lineage>
        <taxon>Eukaryota</taxon>
        <taxon>Metazoa</taxon>
        <taxon>Chordata</taxon>
        <taxon>Craniata</taxon>
        <taxon>Vertebrata</taxon>
        <taxon>Euteleostomi</taxon>
        <taxon>Actinopterygii</taxon>
        <taxon>Neopterygii</taxon>
        <taxon>Teleostei</taxon>
        <taxon>Neoteleostei</taxon>
        <taxon>Acanthomorphata</taxon>
        <taxon>Eupercaria</taxon>
        <taxon>Perciformes</taxon>
        <taxon>Cottioidei</taxon>
        <taxon>Cottales</taxon>
        <taxon>Liparidae</taxon>
        <taxon>Liparis</taxon>
    </lineage>
</organism>
<evidence type="ECO:0000313" key="2">
    <source>
        <dbReference type="EMBL" id="TNN38932.1"/>
    </source>
</evidence>
<evidence type="ECO:0000256" key="1">
    <source>
        <dbReference type="SAM" id="MobiDB-lite"/>
    </source>
</evidence>
<feature type="region of interest" description="Disordered" evidence="1">
    <location>
        <begin position="122"/>
        <end position="154"/>
    </location>
</feature>
<name>A0A4Z2FEU1_9TELE</name>
<keyword evidence="3" id="KW-1185">Reference proteome</keyword>
<proteinExistence type="predicted"/>
<gene>
    <name evidence="2" type="ORF">EYF80_050892</name>
</gene>